<name>A0A1I3W5B1_9HYPH</name>
<dbReference type="EMBL" id="FOSN01000001">
    <property type="protein sequence ID" value="SFK02665.1"/>
    <property type="molecule type" value="Genomic_DNA"/>
</dbReference>
<organism evidence="2 3">
    <name type="scientific">Methylocapsa palsarum</name>
    <dbReference type="NCBI Taxonomy" id="1612308"/>
    <lineage>
        <taxon>Bacteria</taxon>
        <taxon>Pseudomonadati</taxon>
        <taxon>Pseudomonadota</taxon>
        <taxon>Alphaproteobacteria</taxon>
        <taxon>Hyphomicrobiales</taxon>
        <taxon>Beijerinckiaceae</taxon>
        <taxon>Methylocapsa</taxon>
    </lineage>
</organism>
<proteinExistence type="predicted"/>
<dbReference type="AlphaFoldDB" id="A0A1I3W5B1"/>
<evidence type="ECO:0008006" key="4">
    <source>
        <dbReference type="Google" id="ProtNLM"/>
    </source>
</evidence>
<evidence type="ECO:0000256" key="1">
    <source>
        <dbReference type="SAM" id="SignalP"/>
    </source>
</evidence>
<dbReference type="Proteomes" id="UP000198755">
    <property type="component" value="Unassembled WGS sequence"/>
</dbReference>
<keyword evidence="3" id="KW-1185">Reference proteome</keyword>
<evidence type="ECO:0000313" key="3">
    <source>
        <dbReference type="Proteomes" id="UP000198755"/>
    </source>
</evidence>
<feature type="signal peptide" evidence="1">
    <location>
        <begin position="1"/>
        <end position="21"/>
    </location>
</feature>
<accession>A0A1I3W5B1</accession>
<dbReference type="STRING" id="1612308.SAMN05444581_101359"/>
<protein>
    <recommendedName>
        <fullName evidence="4">Cysteine rich repeat-containing protein</fullName>
    </recommendedName>
</protein>
<evidence type="ECO:0000313" key="2">
    <source>
        <dbReference type="EMBL" id="SFK02665.1"/>
    </source>
</evidence>
<sequence>MLKTMNCGLAAIAFSIGLTGAASSYTRHQQQACQGDAMRLCGPVIPDHARIHSCLKAQRARISHACRAII</sequence>
<gene>
    <name evidence="2" type="ORF">SAMN05444581_101359</name>
</gene>
<reference evidence="2 3" key="1">
    <citation type="submission" date="2016-10" db="EMBL/GenBank/DDBJ databases">
        <authorList>
            <person name="de Groot N.N."/>
        </authorList>
    </citation>
    <scope>NUCLEOTIDE SEQUENCE [LARGE SCALE GENOMIC DNA]</scope>
    <source>
        <strain evidence="2 3">NE2</strain>
    </source>
</reference>
<dbReference type="RefSeq" id="WP_244532030.1">
    <property type="nucleotide sequence ID" value="NZ_FOSN01000001.1"/>
</dbReference>
<feature type="chain" id="PRO_5011779120" description="Cysteine rich repeat-containing protein" evidence="1">
    <location>
        <begin position="22"/>
        <end position="70"/>
    </location>
</feature>
<keyword evidence="1" id="KW-0732">Signal</keyword>